<dbReference type="eggNOG" id="KOG2893">
    <property type="taxonomic scope" value="Eukaryota"/>
</dbReference>
<accession>I0YI75</accession>
<dbReference type="GO" id="GO:0005634">
    <property type="term" value="C:nucleus"/>
    <property type="evidence" value="ECO:0007669"/>
    <property type="project" value="UniProtKB-SubCell"/>
</dbReference>
<dbReference type="GO" id="GO:0003677">
    <property type="term" value="F:DNA binding"/>
    <property type="evidence" value="ECO:0007669"/>
    <property type="project" value="InterPro"/>
</dbReference>
<dbReference type="InterPro" id="IPR003656">
    <property type="entry name" value="Znf_BED"/>
</dbReference>
<dbReference type="PROSITE" id="PS50157">
    <property type="entry name" value="ZINC_FINGER_C2H2_2"/>
    <property type="match status" value="2"/>
</dbReference>
<evidence type="ECO:0000256" key="3">
    <source>
        <dbReference type="ARBA" id="ARBA00022771"/>
    </source>
</evidence>
<dbReference type="AlphaFoldDB" id="I0YI75"/>
<evidence type="ECO:0000256" key="6">
    <source>
        <dbReference type="PROSITE-ProRule" id="PRU00042"/>
    </source>
</evidence>
<keyword evidence="3 6" id="KW-0863">Zinc-finger</keyword>
<protein>
    <recommendedName>
        <fullName evidence="12">C2H2-type domain-containing protein</fullName>
    </recommendedName>
</protein>
<evidence type="ECO:0000313" key="11">
    <source>
        <dbReference type="Proteomes" id="UP000007264"/>
    </source>
</evidence>
<feature type="domain" description="C2H2-type" evidence="8">
    <location>
        <begin position="16"/>
        <end position="37"/>
    </location>
</feature>
<dbReference type="EMBL" id="AGSI01000027">
    <property type="protein sequence ID" value="EIE18094.1"/>
    <property type="molecule type" value="Genomic_DNA"/>
</dbReference>
<dbReference type="PANTHER" id="PTHR23215">
    <property type="entry name" value="ZINC FINGER PROTEIN 207"/>
    <property type="match status" value="1"/>
</dbReference>
<feature type="region of interest" description="Disordered" evidence="7">
    <location>
        <begin position="219"/>
        <end position="300"/>
    </location>
</feature>
<dbReference type="Proteomes" id="UP000007264">
    <property type="component" value="Unassembled WGS sequence"/>
</dbReference>
<keyword evidence="5" id="KW-0539">Nucleus</keyword>
<feature type="domain" description="C2H2-type" evidence="8">
    <location>
        <begin position="38"/>
        <end position="61"/>
    </location>
</feature>
<feature type="compositionally biased region" description="Pro residues" evidence="7">
    <location>
        <begin position="116"/>
        <end position="128"/>
    </location>
</feature>
<dbReference type="SMART" id="SM00355">
    <property type="entry name" value="ZnF_C2H2"/>
    <property type="match status" value="2"/>
</dbReference>
<gene>
    <name evidence="10" type="ORF">COCSUDRAFT_68416</name>
</gene>
<evidence type="ECO:0008006" key="12">
    <source>
        <dbReference type="Google" id="ProtNLM"/>
    </source>
</evidence>
<comment type="subcellular location">
    <subcellularLocation>
        <location evidence="1">Nucleus</location>
    </subcellularLocation>
</comment>
<dbReference type="GO" id="GO:0008270">
    <property type="term" value="F:zinc ion binding"/>
    <property type="evidence" value="ECO:0007669"/>
    <property type="project" value="UniProtKB-KW"/>
</dbReference>
<evidence type="ECO:0000259" key="9">
    <source>
        <dbReference type="PROSITE" id="PS50808"/>
    </source>
</evidence>
<sequence length="300" mass="31760">MVRKKKKREAEQVPWCYYCDRIFSDESTLIQHQKAKHFKCTTCHRKLTSASGLRVHCHQVHRFTLDKVPAAIPGKDSIDLEVFGMSGVPEGASPGILTPEEDEPASKAAKVDAPGPTAPLQPPQPHHPPFNGGLPIMPPRPLLPPPMRPPLMATPGFPFGIPPSAGHPGPYPGVAPPWPPPPFLHGLPPQPTGPLQQVPAFPIGSAHAASSPAPLFPIATGAETPASQGPVNLDVSASARSVPGSQPPPGLTPVDQHQSPAAPLISQPSSIDGVSTHDISAEELRARHPRYTARVSVPQT</sequence>
<dbReference type="InterPro" id="IPR013087">
    <property type="entry name" value="Znf_C2H2_type"/>
</dbReference>
<dbReference type="STRING" id="574566.I0YI75"/>
<evidence type="ECO:0000256" key="7">
    <source>
        <dbReference type="SAM" id="MobiDB-lite"/>
    </source>
</evidence>
<dbReference type="CDD" id="cd20908">
    <property type="entry name" value="SUF4-like"/>
    <property type="match status" value="1"/>
</dbReference>
<dbReference type="GeneID" id="17036050"/>
<organism evidence="10 11">
    <name type="scientific">Coccomyxa subellipsoidea (strain C-169)</name>
    <name type="common">Green microalga</name>
    <dbReference type="NCBI Taxonomy" id="574566"/>
    <lineage>
        <taxon>Eukaryota</taxon>
        <taxon>Viridiplantae</taxon>
        <taxon>Chlorophyta</taxon>
        <taxon>core chlorophytes</taxon>
        <taxon>Trebouxiophyceae</taxon>
        <taxon>Trebouxiophyceae incertae sedis</taxon>
        <taxon>Coccomyxaceae</taxon>
        <taxon>Coccomyxa</taxon>
        <taxon>Coccomyxa subellipsoidea</taxon>
    </lineage>
</organism>
<dbReference type="KEGG" id="csl:COCSUDRAFT_68416"/>
<evidence type="ECO:0000256" key="5">
    <source>
        <dbReference type="ARBA" id="ARBA00023242"/>
    </source>
</evidence>
<reference evidence="10 11" key="1">
    <citation type="journal article" date="2012" name="Genome Biol.">
        <title>The genome of the polar eukaryotic microalga coccomyxa subellipsoidea reveals traits of cold adaptation.</title>
        <authorList>
            <person name="Blanc G."/>
            <person name="Agarkova I."/>
            <person name="Grimwood J."/>
            <person name="Kuo A."/>
            <person name="Brueggeman A."/>
            <person name="Dunigan D."/>
            <person name="Gurnon J."/>
            <person name="Ladunga I."/>
            <person name="Lindquist E."/>
            <person name="Lucas S."/>
            <person name="Pangilinan J."/>
            <person name="Proschold T."/>
            <person name="Salamov A."/>
            <person name="Schmutz J."/>
            <person name="Weeks D."/>
            <person name="Yamada T."/>
            <person name="Claverie J.M."/>
            <person name="Grigoriev I."/>
            <person name="Van Etten J."/>
            <person name="Lomsadze A."/>
            <person name="Borodovsky M."/>
        </authorList>
    </citation>
    <scope>NUCLEOTIDE SEQUENCE [LARGE SCALE GENOMIC DNA]</scope>
    <source>
        <strain evidence="10 11">C-169</strain>
    </source>
</reference>
<dbReference type="Gene3D" id="3.30.160.60">
    <property type="entry name" value="Classic Zinc Finger"/>
    <property type="match status" value="1"/>
</dbReference>
<comment type="caution">
    <text evidence="10">The sequence shown here is derived from an EMBL/GenBank/DDBJ whole genome shotgun (WGS) entry which is preliminary data.</text>
</comment>
<dbReference type="RefSeq" id="XP_005642638.1">
    <property type="nucleotide sequence ID" value="XM_005642581.1"/>
</dbReference>
<proteinExistence type="predicted"/>
<keyword evidence="2" id="KW-0479">Metal-binding</keyword>
<evidence type="ECO:0000256" key="1">
    <source>
        <dbReference type="ARBA" id="ARBA00004123"/>
    </source>
</evidence>
<evidence type="ECO:0000256" key="4">
    <source>
        <dbReference type="ARBA" id="ARBA00022833"/>
    </source>
</evidence>
<dbReference type="OrthoDB" id="1306014at2759"/>
<dbReference type="PROSITE" id="PS50808">
    <property type="entry name" value="ZF_BED"/>
    <property type="match status" value="1"/>
</dbReference>
<evidence type="ECO:0000313" key="10">
    <source>
        <dbReference type="EMBL" id="EIE18094.1"/>
    </source>
</evidence>
<feature type="domain" description="BED-type" evidence="9">
    <location>
        <begin position="9"/>
        <end position="68"/>
    </location>
</feature>
<feature type="region of interest" description="Disordered" evidence="7">
    <location>
        <begin position="92"/>
        <end position="137"/>
    </location>
</feature>
<dbReference type="PANTHER" id="PTHR23215:SF0">
    <property type="entry name" value="BUB3-INTERACTING AND GLEBS MOTIF-CONTAINING PROTEIN ZNF207"/>
    <property type="match status" value="1"/>
</dbReference>
<name>I0YI75_COCSC</name>
<dbReference type="PROSITE" id="PS00028">
    <property type="entry name" value="ZINC_FINGER_C2H2_1"/>
    <property type="match status" value="1"/>
</dbReference>
<keyword evidence="4" id="KW-0862">Zinc</keyword>
<evidence type="ECO:0000259" key="8">
    <source>
        <dbReference type="PROSITE" id="PS50157"/>
    </source>
</evidence>
<keyword evidence="11" id="KW-1185">Reference proteome</keyword>
<evidence type="ECO:0000256" key="2">
    <source>
        <dbReference type="ARBA" id="ARBA00022723"/>
    </source>
</evidence>